<organism evidence="2 3">
    <name type="scientific">Solemya elarraichensis gill symbiont</name>
    <dbReference type="NCBI Taxonomy" id="1918949"/>
    <lineage>
        <taxon>Bacteria</taxon>
        <taxon>Pseudomonadati</taxon>
        <taxon>Pseudomonadota</taxon>
        <taxon>Gammaproteobacteria</taxon>
        <taxon>sulfur-oxidizing symbionts</taxon>
    </lineage>
</organism>
<accession>A0A1T2LBD8</accession>
<dbReference type="SUPFAM" id="SSF52833">
    <property type="entry name" value="Thioredoxin-like"/>
    <property type="match status" value="1"/>
</dbReference>
<dbReference type="Pfam" id="PF08534">
    <property type="entry name" value="Redoxin"/>
    <property type="match status" value="1"/>
</dbReference>
<protein>
    <recommendedName>
        <fullName evidence="1">Redoxin domain-containing protein</fullName>
    </recommendedName>
</protein>
<comment type="caution">
    <text evidence="2">The sequence shown here is derived from an EMBL/GenBank/DDBJ whole genome shotgun (WGS) entry which is preliminary data.</text>
</comment>
<proteinExistence type="predicted"/>
<dbReference type="EMBL" id="MPRK01000038">
    <property type="protein sequence ID" value="OOZ42428.1"/>
    <property type="molecule type" value="Genomic_DNA"/>
</dbReference>
<dbReference type="InterPro" id="IPR013740">
    <property type="entry name" value="Redoxin"/>
</dbReference>
<evidence type="ECO:0000313" key="3">
    <source>
        <dbReference type="Proteomes" id="UP000190198"/>
    </source>
</evidence>
<dbReference type="GO" id="GO:0016491">
    <property type="term" value="F:oxidoreductase activity"/>
    <property type="evidence" value="ECO:0007669"/>
    <property type="project" value="InterPro"/>
</dbReference>
<dbReference type="AlphaFoldDB" id="A0A1T2LBD8"/>
<sequence length="79" mass="9053">MVSIDVGESTPEVQAFLKDKPVDFPVLLDPEAEAFTSWNGYAFPTTFVLEREHKIRYAVFGAFEWDAEEVVETLRQLTQ</sequence>
<evidence type="ECO:0000259" key="1">
    <source>
        <dbReference type="Pfam" id="PF08534"/>
    </source>
</evidence>
<keyword evidence="3" id="KW-1185">Reference proteome</keyword>
<dbReference type="OrthoDB" id="9788279at2"/>
<evidence type="ECO:0000313" key="2">
    <source>
        <dbReference type="EMBL" id="OOZ42428.1"/>
    </source>
</evidence>
<dbReference type="InterPro" id="IPR036249">
    <property type="entry name" value="Thioredoxin-like_sf"/>
</dbReference>
<dbReference type="Proteomes" id="UP000190198">
    <property type="component" value="Unassembled WGS sequence"/>
</dbReference>
<reference evidence="2 3" key="1">
    <citation type="submission" date="2016-11" db="EMBL/GenBank/DDBJ databases">
        <title>Mixed transmission modes and dynamic genome evolution in an obligate animal-bacterial symbiosis.</title>
        <authorList>
            <person name="Russell S.L."/>
            <person name="Corbett-Detig R.B."/>
            <person name="Cavanaugh C.M."/>
        </authorList>
    </citation>
    <scope>NUCLEOTIDE SEQUENCE [LARGE SCALE GENOMIC DNA]</scope>
    <source>
        <strain evidence="2">Sp-SM6</strain>
    </source>
</reference>
<gene>
    <name evidence="2" type="ORF">BOW52_03280</name>
</gene>
<dbReference type="Gene3D" id="3.40.30.10">
    <property type="entry name" value="Glutaredoxin"/>
    <property type="match status" value="1"/>
</dbReference>
<feature type="domain" description="Redoxin" evidence="1">
    <location>
        <begin position="9"/>
        <end position="66"/>
    </location>
</feature>
<dbReference type="CDD" id="cd02966">
    <property type="entry name" value="TlpA_like_family"/>
    <property type="match status" value="1"/>
</dbReference>
<name>A0A1T2LBD8_9GAMM</name>